<organism evidence="4 5">
    <name type="scientific">Alkanindiges hydrocarboniclasticus</name>
    <dbReference type="NCBI Taxonomy" id="1907941"/>
    <lineage>
        <taxon>Bacteria</taxon>
        <taxon>Pseudomonadati</taxon>
        <taxon>Pseudomonadota</taxon>
        <taxon>Gammaproteobacteria</taxon>
        <taxon>Moraxellales</taxon>
        <taxon>Moraxellaceae</taxon>
        <taxon>Alkanindiges</taxon>
    </lineage>
</organism>
<dbReference type="InterPro" id="IPR059226">
    <property type="entry name" value="Choice_anch_Q_dom"/>
</dbReference>
<evidence type="ECO:0000256" key="1">
    <source>
        <dbReference type="SAM" id="MobiDB-lite"/>
    </source>
</evidence>
<evidence type="ECO:0008006" key="6">
    <source>
        <dbReference type="Google" id="ProtNLM"/>
    </source>
</evidence>
<dbReference type="EMBL" id="MLCN01000008">
    <property type="protein sequence ID" value="ONG41638.1"/>
    <property type="molecule type" value="Genomic_DNA"/>
</dbReference>
<protein>
    <recommendedName>
        <fullName evidence="6">CSLREA domain-containing protein</fullName>
    </recommendedName>
</protein>
<dbReference type="OrthoDB" id="6711740at2"/>
<dbReference type="AlphaFoldDB" id="A0A1S8CWD7"/>
<proteinExistence type="predicted"/>
<evidence type="ECO:0000256" key="2">
    <source>
        <dbReference type="SAM" id="Phobius"/>
    </source>
</evidence>
<keyword evidence="2" id="KW-0812">Transmembrane</keyword>
<dbReference type="STRING" id="1907941.BKE30_04240"/>
<feature type="chain" id="PRO_5012368256" description="CSLREA domain-containing protein" evidence="3">
    <location>
        <begin position="20"/>
        <end position="837"/>
    </location>
</feature>
<dbReference type="NCBIfam" id="TIGR03501">
    <property type="entry name" value="GlyGly_CTERM"/>
    <property type="match status" value="1"/>
</dbReference>
<feature type="region of interest" description="Disordered" evidence="1">
    <location>
        <begin position="790"/>
        <end position="814"/>
    </location>
</feature>
<evidence type="ECO:0000313" key="5">
    <source>
        <dbReference type="Proteomes" id="UP000192132"/>
    </source>
</evidence>
<evidence type="ECO:0000313" key="4">
    <source>
        <dbReference type="EMBL" id="ONG41638.1"/>
    </source>
</evidence>
<name>A0A1S8CWD7_9GAMM</name>
<gene>
    <name evidence="4" type="ORF">BKE30_04240</name>
</gene>
<keyword evidence="2" id="KW-0472">Membrane</keyword>
<dbReference type="Proteomes" id="UP000192132">
    <property type="component" value="Unassembled WGS sequence"/>
</dbReference>
<feature type="compositionally biased region" description="Low complexity" evidence="1">
    <location>
        <begin position="802"/>
        <end position="811"/>
    </location>
</feature>
<evidence type="ECO:0000256" key="3">
    <source>
        <dbReference type="SAM" id="SignalP"/>
    </source>
</evidence>
<feature type="transmembrane region" description="Helical" evidence="2">
    <location>
        <begin position="814"/>
        <end position="832"/>
    </location>
</feature>
<dbReference type="NCBIfam" id="TIGR04214">
    <property type="entry name" value="CSLREA_Nterm"/>
    <property type="match status" value="1"/>
</dbReference>
<keyword evidence="2" id="KW-1133">Transmembrane helix</keyword>
<dbReference type="InterPro" id="IPR011050">
    <property type="entry name" value="Pectin_lyase_fold/virulence"/>
</dbReference>
<comment type="caution">
    <text evidence="4">The sequence shown here is derived from an EMBL/GenBank/DDBJ whole genome shotgun (WGS) entry which is preliminary data.</text>
</comment>
<reference evidence="4 5" key="1">
    <citation type="submission" date="2016-10" db="EMBL/GenBank/DDBJ databases">
        <title>Draft Genome sequence of Alkanindiges sp. strain H1.</title>
        <authorList>
            <person name="Subhash Y."/>
            <person name="Lee S."/>
        </authorList>
    </citation>
    <scope>NUCLEOTIDE SEQUENCE [LARGE SCALE GENOMIC DNA]</scope>
    <source>
        <strain evidence="4 5">H1</strain>
    </source>
</reference>
<feature type="signal peptide" evidence="3">
    <location>
        <begin position="1"/>
        <end position="19"/>
    </location>
</feature>
<dbReference type="RefSeq" id="WP_076877393.1">
    <property type="nucleotide sequence ID" value="NZ_MLCN01000008.1"/>
</dbReference>
<dbReference type="InterPro" id="IPR020008">
    <property type="entry name" value="GlyGly_CTERM"/>
</dbReference>
<dbReference type="SUPFAM" id="SSF51126">
    <property type="entry name" value="Pectin lyase-like"/>
    <property type="match status" value="1"/>
</dbReference>
<keyword evidence="5" id="KW-1185">Reference proteome</keyword>
<dbReference type="NCBIfam" id="NF041518">
    <property type="entry name" value="choice_anch_Q"/>
    <property type="match status" value="1"/>
</dbReference>
<sequence>MYRKSLLALVVLAALPVTAATDRTIYVSTFEDEDGENASACSLREAIYAATTNRAYGGCIAGQLDLTEKIKLKAGIYQLKRSLVIGSNMTITGGDAANFDKVDPFTNVYPARSRLETTIQPADGLAFTLFDSTTSRSVLSLNNVILKNGKSNRGGAIRAGGTVNLSRVRISNSSATDVGGAIYLEGSSANLSVTDSLFDQNTASRGAVIGMSCLDNVAWTQHSISLERTSVYGNGSNTTQSIIDYCGTVISTISSSTIANNQARNNIIKYVHSNNYPLHPSSDLNLVSSTLVKNTGIATLLYDNVGFLNINNSVIAYNSGKSCSYALGAAEAAKLEKSQIESSYNALTKPSATNVNVGECELPGHLYKVTGDKDTFVNLMSNTFSQVLAPLYLDDNNQVLESAEGLFPAYLPRRNIGTGETLIDKGSSGCSLTDQRGLTRSNTSTDTDATTCDIGAVEVGKLRAADLLSMSNASLVAPIEQYEDNIKFYENIYNDKSLDSKLVNRYKELIDTEKKALAAFKASRAYRQVYASVLDTSVEEEKYTIKSDKIATELQKFGNDFSKNYKIDKVDVEVIGRGSDQFIQTKDIRDINVKAADSNLICTWDKDLRQILIRRTDNSGILAATTPAGEYEYCKYTIKTINPPIVSSTGYVQARIVNIAPIAKDDQYVVKYGSVTPVTLDVLANDNDDGDGGSDVADYPAGYPKFYQNAGSGSYANIKLVTKPTLGTLKFEYEQPCPDNSNTRPEETCYGGKMTYTPKSSFSTFNDSFIYKVLDQDRAESNEATVKIINTATTTDDTRGDSGSSSGSSGSSSGGGSVGLFGLLGLFGLAFMRRKMN</sequence>
<dbReference type="InterPro" id="IPR026457">
    <property type="entry name" value="CSLREA_Nterm"/>
</dbReference>
<keyword evidence="3" id="KW-0732">Signal</keyword>
<accession>A0A1S8CWD7</accession>